<organism evidence="2 3">
    <name type="scientific">Dyadobacter luteus</name>
    <dbReference type="NCBI Taxonomy" id="2259619"/>
    <lineage>
        <taxon>Bacteria</taxon>
        <taxon>Pseudomonadati</taxon>
        <taxon>Bacteroidota</taxon>
        <taxon>Cytophagia</taxon>
        <taxon>Cytophagales</taxon>
        <taxon>Spirosomataceae</taxon>
        <taxon>Dyadobacter</taxon>
    </lineage>
</organism>
<evidence type="ECO:0000313" key="2">
    <source>
        <dbReference type="EMBL" id="REA56633.1"/>
    </source>
</evidence>
<evidence type="ECO:0000313" key="3">
    <source>
        <dbReference type="Proteomes" id="UP000256373"/>
    </source>
</evidence>
<keyword evidence="3" id="KW-1185">Reference proteome</keyword>
<dbReference type="EMBL" id="QNUL01000036">
    <property type="protein sequence ID" value="REA56633.1"/>
    <property type="molecule type" value="Genomic_DNA"/>
</dbReference>
<protein>
    <submittedName>
        <fullName evidence="2">Uncharacterized protein</fullName>
    </submittedName>
</protein>
<dbReference type="PROSITE" id="PS51257">
    <property type="entry name" value="PROKAR_LIPOPROTEIN"/>
    <property type="match status" value="1"/>
</dbReference>
<accession>A0A3D8Y4G4</accession>
<sequence length="124" mass="14025">MKSWIKNVCLCFPLIAVACSSSGDLKVAVKDSDDEYRFTAHYDKSRTVATQQMINRAIKPNRIFVDHEDDIDKEIKLVDGTTFHLDSSPGDLEIVFDKSANTAHSYEMIRKLGESIKKVVTNEE</sequence>
<feature type="chain" id="PRO_5017590958" evidence="1">
    <location>
        <begin position="19"/>
        <end position="124"/>
    </location>
</feature>
<name>A0A3D8Y4G4_9BACT</name>
<evidence type="ECO:0000256" key="1">
    <source>
        <dbReference type="SAM" id="SignalP"/>
    </source>
</evidence>
<keyword evidence="1" id="KW-0732">Signal</keyword>
<dbReference type="AlphaFoldDB" id="A0A3D8Y4G4"/>
<dbReference type="RefSeq" id="WP_115833943.1">
    <property type="nucleotide sequence ID" value="NZ_QNUL01000036.1"/>
</dbReference>
<feature type="signal peptide" evidence="1">
    <location>
        <begin position="1"/>
        <end position="18"/>
    </location>
</feature>
<comment type="caution">
    <text evidence="2">The sequence shown here is derived from an EMBL/GenBank/DDBJ whole genome shotgun (WGS) entry which is preliminary data.</text>
</comment>
<proteinExistence type="predicted"/>
<dbReference type="Proteomes" id="UP000256373">
    <property type="component" value="Unassembled WGS sequence"/>
</dbReference>
<reference evidence="2 3" key="1">
    <citation type="submission" date="2018-07" db="EMBL/GenBank/DDBJ databases">
        <title>Dyadobacter roseus sp. nov., isolated from rose rhizosphere soil.</title>
        <authorList>
            <person name="Chen L."/>
        </authorList>
    </citation>
    <scope>NUCLEOTIDE SEQUENCE [LARGE SCALE GENOMIC DNA]</scope>
    <source>
        <strain evidence="2 3">RS19</strain>
    </source>
</reference>
<dbReference type="OrthoDB" id="957496at2"/>
<gene>
    <name evidence="2" type="ORF">DSL64_26285</name>
</gene>